<organism evidence="3 4">
    <name type="scientific">Petrachloros mirabilis ULC683</name>
    <dbReference type="NCBI Taxonomy" id="2781853"/>
    <lineage>
        <taxon>Bacteria</taxon>
        <taxon>Bacillati</taxon>
        <taxon>Cyanobacteriota</taxon>
        <taxon>Cyanophyceae</taxon>
        <taxon>Synechococcales</taxon>
        <taxon>Petrachlorosaceae</taxon>
        <taxon>Petrachloros</taxon>
        <taxon>Petrachloros mirabilis</taxon>
    </lineage>
</organism>
<feature type="domain" description="GH3 C-terminal" evidence="2">
    <location>
        <begin position="436"/>
        <end position="548"/>
    </location>
</feature>
<reference evidence="3" key="1">
    <citation type="submission" date="2019-12" db="EMBL/GenBank/DDBJ databases">
        <title>High-Quality draft genome sequences of three cyanobacteria isolated from the limestone walls of the Old Cathedral of Coimbra.</title>
        <authorList>
            <person name="Tiago I."/>
            <person name="Soares F."/>
            <person name="Portugal A."/>
        </authorList>
    </citation>
    <scope>NUCLEOTIDE SEQUENCE [LARGE SCALE GENOMIC DNA]</scope>
    <source>
        <strain evidence="3">C</strain>
    </source>
</reference>
<proteinExistence type="predicted"/>
<accession>A0A8K2AC79</accession>
<evidence type="ECO:0000259" key="2">
    <source>
        <dbReference type="Pfam" id="PF23572"/>
    </source>
</evidence>
<dbReference type="InterPro" id="IPR055378">
    <property type="entry name" value="GH3_C"/>
</dbReference>
<name>A0A8K2AC79_9CYAN</name>
<dbReference type="AlphaFoldDB" id="A0A8K2AC79"/>
<evidence type="ECO:0000313" key="3">
    <source>
        <dbReference type="EMBL" id="NCJ05805.1"/>
    </source>
</evidence>
<dbReference type="Pfam" id="PF23572">
    <property type="entry name" value="GH3_C"/>
    <property type="match status" value="1"/>
</dbReference>
<keyword evidence="4" id="KW-1185">Reference proteome</keyword>
<dbReference type="PANTHER" id="PTHR31901">
    <property type="entry name" value="GH3 DOMAIN-CONTAINING PROTEIN"/>
    <property type="match status" value="1"/>
</dbReference>
<evidence type="ECO:0000259" key="1">
    <source>
        <dbReference type="Pfam" id="PF23571"/>
    </source>
</evidence>
<dbReference type="Pfam" id="PF23571">
    <property type="entry name" value="GH3_M"/>
    <property type="match status" value="1"/>
</dbReference>
<dbReference type="GO" id="GO:0016881">
    <property type="term" value="F:acid-amino acid ligase activity"/>
    <property type="evidence" value="ECO:0007669"/>
    <property type="project" value="TreeGrafter"/>
</dbReference>
<dbReference type="RefSeq" id="WP_161824282.1">
    <property type="nucleotide sequence ID" value="NZ_WVIC01000006.1"/>
</dbReference>
<dbReference type="InterPro" id="IPR004993">
    <property type="entry name" value="GH3"/>
</dbReference>
<dbReference type="SUPFAM" id="SSF56801">
    <property type="entry name" value="Acetyl-CoA synthetase-like"/>
    <property type="match status" value="1"/>
</dbReference>
<dbReference type="Proteomes" id="UP000607397">
    <property type="component" value="Unassembled WGS sequence"/>
</dbReference>
<protein>
    <submittedName>
        <fullName evidence="3">GH3 auxin-responsive promoter</fullName>
    </submittedName>
</protein>
<dbReference type="Pfam" id="PF03321">
    <property type="entry name" value="GH3"/>
    <property type="match status" value="1"/>
</dbReference>
<dbReference type="PANTHER" id="PTHR31901:SF9">
    <property type="entry name" value="GH3 DOMAIN-CONTAINING PROTEIN"/>
    <property type="match status" value="1"/>
</dbReference>
<sequence>MANPFLSVLAAYSRIAKHRLIRQTRQVEAAQARFLLTLLRHHQGTEVGQRFHLEEICSVEQFRDRIPILPYSFYEPYAQRIARGETNVLCPDPVRYMSWTSGSTGKQKIVPVTQRFQASLAKSNVASMGFLLSALQSYAPHVSDGQPFGQLLSANSVQVQGYTEAGIPFGPVTVGSLRMGKQFYSQVIAHPYQTLTLGDSLARHYVGLLFALRTPHLRGMAANFPMLILRICDYLATYSESLIADLAQGTLASWLQIEPGLRAWLERRCRPFPQRAAQLQAIVKAEGRLTPKTAWPDFSYVLTARGGTSDFYFQNFPEFFGDAPIFGGVYGAAEATFGVYADVNADGSILALESGFYEFVPSDQWAVEQPRTLMPSEVQVGQRYRILVTSYSGFYRYDIGDVVEVVGFYEQAPLIVFRHRQGGFISSTTEKTTEFHVTQVMQQLQAAFQLRLDDFCVTLSADVIPAAYLVNIELGAGHTLANPEDFLAKFDHLLSEVNHPYGAARRDQIPSPRLRLLAPGSFTTVRQRQVAKGMSDSQLKFPHISEDRHFLDGLALEQEFRLAAEGGAA</sequence>
<dbReference type="GO" id="GO:0005737">
    <property type="term" value="C:cytoplasm"/>
    <property type="evidence" value="ECO:0007669"/>
    <property type="project" value="TreeGrafter"/>
</dbReference>
<comment type="caution">
    <text evidence="3">The sequence shown here is derived from an EMBL/GenBank/DDBJ whole genome shotgun (WGS) entry which is preliminary data.</text>
</comment>
<gene>
    <name evidence="3" type="ORF">GS597_04630</name>
</gene>
<dbReference type="EMBL" id="WVIC01000006">
    <property type="protein sequence ID" value="NCJ05805.1"/>
    <property type="molecule type" value="Genomic_DNA"/>
</dbReference>
<dbReference type="InterPro" id="IPR055377">
    <property type="entry name" value="GH3_M"/>
</dbReference>
<evidence type="ECO:0000313" key="4">
    <source>
        <dbReference type="Proteomes" id="UP000607397"/>
    </source>
</evidence>
<feature type="domain" description="GH3 middle" evidence="1">
    <location>
        <begin position="349"/>
        <end position="420"/>
    </location>
</feature>